<dbReference type="PANTHER" id="PTHR30055">
    <property type="entry name" value="HTH-TYPE TRANSCRIPTIONAL REGULATOR RUTR"/>
    <property type="match status" value="1"/>
</dbReference>
<feature type="DNA-binding region" description="H-T-H motif" evidence="4">
    <location>
        <begin position="56"/>
        <end position="75"/>
    </location>
</feature>
<dbReference type="Proteomes" id="UP001180724">
    <property type="component" value="Unassembled WGS sequence"/>
</dbReference>
<dbReference type="PROSITE" id="PS50977">
    <property type="entry name" value="HTH_TETR_2"/>
    <property type="match status" value="1"/>
</dbReference>
<sequence length="216" mass="22952">MSTSPQRARKSPPAASAPKASPAKAAGPRRRADAARNIAAIVDAALDCFRKDPGASLTAVANAAGVSRVTLYAHFPSREALLAAVLAHSVERADAALAAQRLEEGDAGEAFSRLVRSSWGILEQHAFLLSIAEGTVPASQLRKHHAKVLGRVEAVLGRGQEEGAFRTDLPTNWLVTTFYSLLHAAALEGEQRHLKKKEIPGILDRTLTSILRADSA</sequence>
<keyword evidence="2 4" id="KW-0238">DNA-binding</keyword>
<accession>A0ABU3AW61</accession>
<evidence type="ECO:0000259" key="6">
    <source>
        <dbReference type="PROSITE" id="PS50977"/>
    </source>
</evidence>
<feature type="domain" description="HTH tetR-type" evidence="6">
    <location>
        <begin position="35"/>
        <end position="93"/>
    </location>
</feature>
<name>A0ABU3AW61_9ACTN</name>
<dbReference type="SUPFAM" id="SSF46689">
    <property type="entry name" value="Homeodomain-like"/>
    <property type="match status" value="1"/>
</dbReference>
<evidence type="ECO:0000256" key="2">
    <source>
        <dbReference type="ARBA" id="ARBA00023125"/>
    </source>
</evidence>
<keyword evidence="3" id="KW-0804">Transcription</keyword>
<proteinExistence type="predicted"/>
<keyword evidence="1" id="KW-0805">Transcription regulation</keyword>
<comment type="caution">
    <text evidence="7">The sequence shown here is derived from an EMBL/GenBank/DDBJ whole genome shotgun (WGS) entry which is preliminary data.</text>
</comment>
<dbReference type="PANTHER" id="PTHR30055:SF234">
    <property type="entry name" value="HTH-TYPE TRANSCRIPTIONAL REGULATOR BETI"/>
    <property type="match status" value="1"/>
</dbReference>
<keyword evidence="8" id="KW-1185">Reference proteome</keyword>
<dbReference type="SUPFAM" id="SSF48498">
    <property type="entry name" value="Tetracyclin repressor-like, C-terminal domain"/>
    <property type="match status" value="1"/>
</dbReference>
<protein>
    <submittedName>
        <fullName evidence="7">TetR/AcrR family transcriptional regulator</fullName>
    </submittedName>
</protein>
<evidence type="ECO:0000256" key="1">
    <source>
        <dbReference type="ARBA" id="ARBA00023015"/>
    </source>
</evidence>
<evidence type="ECO:0000256" key="4">
    <source>
        <dbReference type="PROSITE-ProRule" id="PRU00335"/>
    </source>
</evidence>
<dbReference type="InterPro" id="IPR009057">
    <property type="entry name" value="Homeodomain-like_sf"/>
</dbReference>
<dbReference type="Pfam" id="PF00440">
    <property type="entry name" value="TetR_N"/>
    <property type="match status" value="1"/>
</dbReference>
<dbReference type="InterPro" id="IPR050109">
    <property type="entry name" value="HTH-type_TetR-like_transc_reg"/>
</dbReference>
<evidence type="ECO:0000256" key="3">
    <source>
        <dbReference type="ARBA" id="ARBA00023163"/>
    </source>
</evidence>
<organism evidence="7 8">
    <name type="scientific">Streptomyces lancefieldiae</name>
    <dbReference type="NCBI Taxonomy" id="3075520"/>
    <lineage>
        <taxon>Bacteria</taxon>
        <taxon>Bacillati</taxon>
        <taxon>Actinomycetota</taxon>
        <taxon>Actinomycetes</taxon>
        <taxon>Kitasatosporales</taxon>
        <taxon>Streptomycetaceae</taxon>
        <taxon>Streptomyces</taxon>
    </lineage>
</organism>
<feature type="compositionally biased region" description="Low complexity" evidence="5">
    <location>
        <begin position="1"/>
        <end position="26"/>
    </location>
</feature>
<gene>
    <name evidence="7" type="ORF">RM812_28130</name>
</gene>
<evidence type="ECO:0000313" key="7">
    <source>
        <dbReference type="EMBL" id="MDT0614060.1"/>
    </source>
</evidence>
<dbReference type="EMBL" id="JAVRFH010000035">
    <property type="protein sequence ID" value="MDT0614060.1"/>
    <property type="molecule type" value="Genomic_DNA"/>
</dbReference>
<dbReference type="RefSeq" id="WP_311578098.1">
    <property type="nucleotide sequence ID" value="NZ_JAVRFH010000035.1"/>
</dbReference>
<dbReference type="Gene3D" id="1.10.357.10">
    <property type="entry name" value="Tetracycline Repressor, domain 2"/>
    <property type="match status" value="1"/>
</dbReference>
<feature type="region of interest" description="Disordered" evidence="5">
    <location>
        <begin position="1"/>
        <end position="31"/>
    </location>
</feature>
<dbReference type="InterPro" id="IPR001647">
    <property type="entry name" value="HTH_TetR"/>
</dbReference>
<reference evidence="7" key="1">
    <citation type="submission" date="2024-05" db="EMBL/GenBank/DDBJ databases">
        <title>30 novel species of actinomycetes from the DSMZ collection.</title>
        <authorList>
            <person name="Nouioui I."/>
        </authorList>
    </citation>
    <scope>NUCLEOTIDE SEQUENCE</scope>
    <source>
        <strain evidence="7">DSM 40712</strain>
    </source>
</reference>
<evidence type="ECO:0000313" key="8">
    <source>
        <dbReference type="Proteomes" id="UP001180724"/>
    </source>
</evidence>
<dbReference type="InterPro" id="IPR036271">
    <property type="entry name" value="Tet_transcr_reg_TetR-rel_C_sf"/>
</dbReference>
<evidence type="ECO:0000256" key="5">
    <source>
        <dbReference type="SAM" id="MobiDB-lite"/>
    </source>
</evidence>